<dbReference type="Proteomes" id="UP000032076">
    <property type="component" value="Unassembled WGS sequence"/>
</dbReference>
<sequence length="54" mass="6385">MSTRFENYFQLEEMIQLLIRIVGKSNEKIMNLEEKLKQLEDIVIESGEGNIQNK</sequence>
<protein>
    <submittedName>
        <fullName evidence="1">Uncharacterized protein</fullName>
    </submittedName>
</protein>
<name>A0A090J581_9BACI</name>
<evidence type="ECO:0000313" key="3">
    <source>
        <dbReference type="Proteomes" id="UP000032076"/>
    </source>
</evidence>
<reference evidence="1 4" key="1">
    <citation type="submission" date="2014-07" db="EMBL/GenBank/DDBJ databases">
        <authorList>
            <person name="Wibberg Daniel"/>
        </authorList>
    </citation>
    <scope>NUCLEOTIDE SEQUENCE [LARGE SCALE GENOMIC DNA]</scope>
</reference>
<dbReference type="RefSeq" id="WP_156103279.1">
    <property type="nucleotide sequence ID" value="NZ_CCRF01000100.1"/>
</dbReference>
<evidence type="ECO:0000313" key="2">
    <source>
        <dbReference type="EMBL" id="KIO72728.1"/>
    </source>
</evidence>
<gene>
    <name evidence="2" type="ORF">B4167_2779</name>
    <name evidence="1" type="ORF">BT1A1_3293</name>
</gene>
<keyword evidence="4" id="KW-1185">Reference proteome</keyword>
<dbReference type="AlphaFoldDB" id="A0A090J581"/>
<dbReference type="OrthoDB" id="2888612at2"/>
<proteinExistence type="predicted"/>
<organism evidence="1 4">
    <name type="scientific">Caldibacillus thermoamylovorans</name>
    <dbReference type="NCBI Taxonomy" id="35841"/>
    <lineage>
        <taxon>Bacteria</taxon>
        <taxon>Bacillati</taxon>
        <taxon>Bacillota</taxon>
        <taxon>Bacilli</taxon>
        <taxon>Bacillales</taxon>
        <taxon>Bacillaceae</taxon>
        <taxon>Caldibacillus</taxon>
    </lineage>
</organism>
<evidence type="ECO:0000313" key="4">
    <source>
        <dbReference type="Proteomes" id="UP000040576"/>
    </source>
</evidence>
<dbReference type="Proteomes" id="UP000040576">
    <property type="component" value="Unassembled WGS sequence"/>
</dbReference>
<dbReference type="PATRIC" id="fig|35841.6.peg.458"/>
<dbReference type="EMBL" id="JXLU01000084">
    <property type="protein sequence ID" value="KIO72728.1"/>
    <property type="molecule type" value="Genomic_DNA"/>
</dbReference>
<dbReference type="EMBL" id="CCRF01000100">
    <property type="protein sequence ID" value="CEE03075.1"/>
    <property type="molecule type" value="Genomic_DNA"/>
</dbReference>
<dbReference type="GeneID" id="92962683"/>
<evidence type="ECO:0000313" key="1">
    <source>
        <dbReference type="EMBL" id="CEE03075.1"/>
    </source>
</evidence>
<reference evidence="2 3" key="2">
    <citation type="submission" date="2015-01" db="EMBL/GenBank/DDBJ databases">
        <title>Draft Genome Sequences of Four Bacillus thermoamylovorans Strains, Isolated From Food Products.</title>
        <authorList>
            <person name="Krawcyk A.O."/>
            <person name="Berendsen E.M."/>
            <person name="Eijlander R.T."/>
            <person name="de Jong A."/>
            <person name="Wells-Bennik M."/>
            <person name="Kuipers O.P."/>
        </authorList>
    </citation>
    <scope>NUCLEOTIDE SEQUENCE [LARGE SCALE GENOMIC DNA]</scope>
    <source>
        <strain evidence="2 3">B4167</strain>
    </source>
</reference>
<accession>A0A090J581</accession>